<dbReference type="CDD" id="cd00130">
    <property type="entry name" value="PAS"/>
    <property type="match status" value="1"/>
</dbReference>
<dbReference type="PROSITE" id="PS50112">
    <property type="entry name" value="PAS"/>
    <property type="match status" value="1"/>
</dbReference>
<dbReference type="Proteomes" id="UP001247805">
    <property type="component" value="Unassembled WGS sequence"/>
</dbReference>
<dbReference type="EMBL" id="JAWDIO010000002">
    <property type="protein sequence ID" value="MDU0353210.1"/>
    <property type="molecule type" value="Genomic_DNA"/>
</dbReference>
<dbReference type="Gene3D" id="3.30.70.270">
    <property type="match status" value="1"/>
</dbReference>
<dbReference type="Pfam" id="PF00989">
    <property type="entry name" value="PAS"/>
    <property type="match status" value="1"/>
</dbReference>
<dbReference type="InterPro" id="IPR000014">
    <property type="entry name" value="PAS"/>
</dbReference>
<protein>
    <submittedName>
        <fullName evidence="2">PAS domain S-box protein</fullName>
    </submittedName>
</protein>
<reference evidence="2 3" key="1">
    <citation type="submission" date="2023-10" db="EMBL/GenBank/DDBJ databases">
        <title>Glaciecola aquimarina strain GGW-M5 nov., isolated from a coastal seawater.</title>
        <authorList>
            <person name="Bayburt H."/>
            <person name="Kim J.M."/>
            <person name="Choi B.J."/>
            <person name="Jeon C.O."/>
        </authorList>
    </citation>
    <scope>NUCLEOTIDE SEQUENCE [LARGE SCALE GENOMIC DNA]</scope>
    <source>
        <strain evidence="2 3">KCTC 32108</strain>
    </source>
</reference>
<dbReference type="RefSeq" id="WP_316027964.1">
    <property type="nucleotide sequence ID" value="NZ_JAWDIO010000002.1"/>
</dbReference>
<dbReference type="PANTHER" id="PTHR44757">
    <property type="entry name" value="DIGUANYLATE CYCLASE DGCP"/>
    <property type="match status" value="1"/>
</dbReference>
<dbReference type="PANTHER" id="PTHR44757:SF2">
    <property type="entry name" value="BIOFILM ARCHITECTURE MAINTENANCE PROTEIN MBAA"/>
    <property type="match status" value="1"/>
</dbReference>
<keyword evidence="3" id="KW-1185">Reference proteome</keyword>
<gene>
    <name evidence="2" type="ORF">RS130_04035</name>
</gene>
<dbReference type="NCBIfam" id="TIGR00229">
    <property type="entry name" value="sensory_box"/>
    <property type="match status" value="1"/>
</dbReference>
<dbReference type="InterPro" id="IPR043128">
    <property type="entry name" value="Rev_trsase/Diguanyl_cyclase"/>
</dbReference>
<organism evidence="2 3">
    <name type="scientific">Paraglaciecola aquimarina</name>
    <dbReference type="NCBI Taxonomy" id="1235557"/>
    <lineage>
        <taxon>Bacteria</taxon>
        <taxon>Pseudomonadati</taxon>
        <taxon>Pseudomonadota</taxon>
        <taxon>Gammaproteobacteria</taxon>
        <taxon>Alteromonadales</taxon>
        <taxon>Alteromonadaceae</taxon>
        <taxon>Paraglaciecola</taxon>
    </lineage>
</organism>
<evidence type="ECO:0000259" key="1">
    <source>
        <dbReference type="PROSITE" id="PS50112"/>
    </source>
</evidence>
<dbReference type="SMART" id="SM00091">
    <property type="entry name" value="PAS"/>
    <property type="match status" value="1"/>
</dbReference>
<dbReference type="SUPFAM" id="SSF55785">
    <property type="entry name" value="PYP-like sensor domain (PAS domain)"/>
    <property type="match status" value="1"/>
</dbReference>
<sequence length="262" mass="29875">MNISEHRASTELIDLLGSMQKQQQNGQFSTPVPVEPFTEVGQIAQQYNQVISRVNSEITERDNAIDNFRASEKRKSAILNSSMDSIVSIDFDGKIIEFNPAAEKTFGYLKDQVLGRSFIELFVLPNERANAIHSLEHKFSASQGLLYNRRNTTFLMRSSSEQFPAEVTITGANLGSELKNEFTLHIRDATRQTKLQNKLKQLAYSDSLTGLYNRTFLIESINKLINQATPAKLAVFFGLRPFQKYQRHLRPRSWRQLIARSS</sequence>
<feature type="domain" description="PAS" evidence="1">
    <location>
        <begin position="71"/>
        <end position="142"/>
    </location>
</feature>
<dbReference type="InterPro" id="IPR035965">
    <property type="entry name" value="PAS-like_dom_sf"/>
</dbReference>
<accession>A0ABU3ST71</accession>
<evidence type="ECO:0000313" key="3">
    <source>
        <dbReference type="Proteomes" id="UP001247805"/>
    </source>
</evidence>
<dbReference type="InterPro" id="IPR013767">
    <property type="entry name" value="PAS_fold"/>
</dbReference>
<dbReference type="InterPro" id="IPR052155">
    <property type="entry name" value="Biofilm_reg_signaling"/>
</dbReference>
<proteinExistence type="predicted"/>
<comment type="caution">
    <text evidence="2">The sequence shown here is derived from an EMBL/GenBank/DDBJ whole genome shotgun (WGS) entry which is preliminary data.</text>
</comment>
<dbReference type="Gene3D" id="3.30.450.20">
    <property type="entry name" value="PAS domain"/>
    <property type="match status" value="1"/>
</dbReference>
<name>A0ABU3ST71_9ALTE</name>
<evidence type="ECO:0000313" key="2">
    <source>
        <dbReference type="EMBL" id="MDU0353210.1"/>
    </source>
</evidence>